<organism evidence="1 2">
    <name type="scientific">Streptosporangium subroseum</name>
    <dbReference type="NCBI Taxonomy" id="106412"/>
    <lineage>
        <taxon>Bacteria</taxon>
        <taxon>Bacillati</taxon>
        <taxon>Actinomycetota</taxon>
        <taxon>Actinomycetes</taxon>
        <taxon>Streptosporangiales</taxon>
        <taxon>Streptosporangiaceae</taxon>
        <taxon>Streptosporangium</taxon>
    </lineage>
</organism>
<dbReference type="EMBL" id="FZOD01000001">
    <property type="protein sequence ID" value="SNR92160.1"/>
    <property type="molecule type" value="Genomic_DNA"/>
</dbReference>
<keyword evidence="2" id="KW-1185">Reference proteome</keyword>
<name>A0A239A9B8_9ACTN</name>
<evidence type="ECO:0000313" key="2">
    <source>
        <dbReference type="Proteomes" id="UP000198282"/>
    </source>
</evidence>
<accession>A0A239A9B8</accession>
<evidence type="ECO:0000313" key="1">
    <source>
        <dbReference type="EMBL" id="SNR92160.1"/>
    </source>
</evidence>
<dbReference type="Proteomes" id="UP000198282">
    <property type="component" value="Unassembled WGS sequence"/>
</dbReference>
<dbReference type="AlphaFoldDB" id="A0A239A9B8"/>
<reference evidence="1 2" key="1">
    <citation type="submission" date="2017-06" db="EMBL/GenBank/DDBJ databases">
        <authorList>
            <person name="Kim H.J."/>
            <person name="Triplett B.A."/>
        </authorList>
    </citation>
    <scope>NUCLEOTIDE SEQUENCE [LARGE SCALE GENOMIC DNA]</scope>
    <source>
        <strain evidence="1 2">CGMCC 4.2132</strain>
    </source>
</reference>
<sequence>MTRIMSSPMRSANGQVRVVLAHEGRLPRTGGVIT</sequence>
<gene>
    <name evidence="1" type="ORF">SAMN05216276_1001224</name>
</gene>
<protein>
    <submittedName>
        <fullName evidence="1">Uncharacterized protein</fullName>
    </submittedName>
</protein>
<proteinExistence type="predicted"/>